<comment type="caution">
    <text evidence="8">The sequence shown here is derived from an EMBL/GenBank/DDBJ whole genome shotgun (WGS) entry which is preliminary data.</text>
</comment>
<evidence type="ECO:0000256" key="7">
    <source>
        <dbReference type="SAM" id="Phobius"/>
    </source>
</evidence>
<feature type="transmembrane region" description="Helical" evidence="7">
    <location>
        <begin position="576"/>
        <end position="595"/>
    </location>
</feature>
<evidence type="ECO:0008006" key="10">
    <source>
        <dbReference type="Google" id="ProtNLM"/>
    </source>
</evidence>
<dbReference type="PRINTS" id="PR01035">
    <property type="entry name" value="TCRTETA"/>
</dbReference>
<dbReference type="GO" id="GO:0022857">
    <property type="term" value="F:transmembrane transporter activity"/>
    <property type="evidence" value="ECO:0007669"/>
    <property type="project" value="InterPro"/>
</dbReference>
<evidence type="ECO:0000256" key="4">
    <source>
        <dbReference type="ARBA" id="ARBA00022989"/>
    </source>
</evidence>
<feature type="region of interest" description="Disordered" evidence="6">
    <location>
        <begin position="244"/>
        <end position="315"/>
    </location>
</feature>
<evidence type="ECO:0000313" key="8">
    <source>
        <dbReference type="EMBL" id="CAK0780502.1"/>
    </source>
</evidence>
<dbReference type="InterPro" id="IPR036259">
    <property type="entry name" value="MFS_trans_sf"/>
</dbReference>
<dbReference type="SUPFAM" id="SSF103473">
    <property type="entry name" value="MFS general substrate transporter"/>
    <property type="match status" value="1"/>
</dbReference>
<comment type="subcellular location">
    <subcellularLocation>
        <location evidence="1">Membrane</location>
        <topology evidence="1">Multi-pass membrane protein</topology>
    </subcellularLocation>
</comment>
<dbReference type="Proteomes" id="UP001314263">
    <property type="component" value="Unassembled WGS sequence"/>
</dbReference>
<gene>
    <name evidence="8" type="ORF">CVIRNUC_005074</name>
</gene>
<keyword evidence="3 7" id="KW-0812">Transmembrane</keyword>
<protein>
    <recommendedName>
        <fullName evidence="10">Major facilitator superfamily (MFS) profile domain-containing protein</fullName>
    </recommendedName>
</protein>
<name>A0AAV1I514_9CHLO</name>
<accession>A0AAV1I514</accession>
<feature type="transmembrane region" description="Helical" evidence="7">
    <location>
        <begin position="204"/>
        <end position="227"/>
    </location>
</feature>
<feature type="transmembrane region" description="Helical" evidence="7">
    <location>
        <begin position="28"/>
        <end position="54"/>
    </location>
</feature>
<feature type="compositionally biased region" description="Polar residues" evidence="6">
    <location>
        <begin position="478"/>
        <end position="489"/>
    </location>
</feature>
<feature type="transmembrane region" description="Helical" evidence="7">
    <location>
        <begin position="157"/>
        <end position="181"/>
    </location>
</feature>
<feature type="transmembrane region" description="Helical" evidence="7">
    <location>
        <begin position="607"/>
        <end position="629"/>
    </location>
</feature>
<dbReference type="AlphaFoldDB" id="A0AAV1I514"/>
<feature type="compositionally biased region" description="Polar residues" evidence="6">
    <location>
        <begin position="303"/>
        <end position="315"/>
    </location>
</feature>
<evidence type="ECO:0000256" key="1">
    <source>
        <dbReference type="ARBA" id="ARBA00004141"/>
    </source>
</evidence>
<keyword evidence="4 7" id="KW-1133">Transmembrane helix</keyword>
<dbReference type="Pfam" id="PF07690">
    <property type="entry name" value="MFS_1"/>
    <property type="match status" value="2"/>
</dbReference>
<dbReference type="PANTHER" id="PTHR23504:SF117">
    <property type="entry name" value="MAJOR FACILITATOR SUPERFAMILY PROTEIN"/>
    <property type="match status" value="1"/>
</dbReference>
<feature type="transmembrane region" description="Helical" evidence="7">
    <location>
        <begin position="713"/>
        <end position="732"/>
    </location>
</feature>
<evidence type="ECO:0000256" key="3">
    <source>
        <dbReference type="ARBA" id="ARBA00022692"/>
    </source>
</evidence>
<sequence length="735" mass="78494">MEEGFVEATEPGDGKHFRSTRKLPGIQLFSMSLAIVVESCHITICYTIGVYMVHRFMDNSADESQIGTLTGLLSSFYSLAQLTTAFAWGMVSDRYGRKQLIVMSNLFSTISMLMFGLSGNYTVAAISRVIGGWFNCSFTNVRSMIGESTDFSSQTVAMGYLGTAFGVGVILGPLIGGALAYPCDNFGSGFPLCGANQLNAQRPFLLPCLGAALISAVATLSNIFVLTETLPRVVEARAAAHAAKQQDEEKPLLGGEQKPSASEPEVDIEDTLPVRSLPQKVGRSPQDFRSALAGHADSKLHAEQQSIPGAQHRTSSFQSKISLGASPDDVPWFQVGTPFLVSTEVSASVADDIVEYQHYRRDRMARSVPDQEPEEPHASAPKSFLRRLASEAAVPSLEAADVESDTFDPYDARGGRAARRLPTPTRHMQRTARRPAPARVSLLSRSLPEGRSSALASAFAAPEEQDASEESQREHSARSGTEYYSQASSEAPYGVSPAAGESGEVLPVEPDGTKADGAQEQAESPDDKWYKDPVVLLGVAGYTMICFMFNMLDELTPIFAAAPISRGGLDFSSSQLSLPLSISGVALMVWSLVFFPMVQRCLGARTCAVFGLAATVFLSVALGCTSYLAQAHTSVSGIIVALTVIMVLKACFQQLCFPTSMAIVNRFAPPSKRGAVNGTAQSLASGVRALGPFLGGLMWAVFSGLPAPGSQLIPFFIISLTAAGTITIYYFLPAI</sequence>
<feature type="transmembrane region" description="Helical" evidence="7">
    <location>
        <begin position="635"/>
        <end position="652"/>
    </location>
</feature>
<feature type="region of interest" description="Disordered" evidence="6">
    <location>
        <begin position="453"/>
        <end position="526"/>
    </location>
</feature>
<dbReference type="EMBL" id="CAUYUE010000006">
    <property type="protein sequence ID" value="CAK0780502.1"/>
    <property type="molecule type" value="Genomic_DNA"/>
</dbReference>
<evidence type="ECO:0000313" key="9">
    <source>
        <dbReference type="Proteomes" id="UP001314263"/>
    </source>
</evidence>
<dbReference type="InterPro" id="IPR011701">
    <property type="entry name" value="MFS"/>
</dbReference>
<feature type="region of interest" description="Disordered" evidence="6">
    <location>
        <begin position="397"/>
        <end position="439"/>
    </location>
</feature>
<evidence type="ECO:0000256" key="2">
    <source>
        <dbReference type="ARBA" id="ARBA00022448"/>
    </source>
</evidence>
<dbReference type="PANTHER" id="PTHR23504">
    <property type="entry name" value="MAJOR FACILITATOR SUPERFAMILY DOMAIN-CONTAINING PROTEIN 10"/>
    <property type="match status" value="1"/>
</dbReference>
<feature type="transmembrane region" description="Helical" evidence="7">
    <location>
        <begin position="689"/>
        <end position="707"/>
    </location>
</feature>
<keyword evidence="2" id="KW-0813">Transport</keyword>
<evidence type="ECO:0000256" key="6">
    <source>
        <dbReference type="SAM" id="MobiDB-lite"/>
    </source>
</evidence>
<reference evidence="8 9" key="1">
    <citation type="submission" date="2023-10" db="EMBL/GenBank/DDBJ databases">
        <authorList>
            <person name="Maclean D."/>
            <person name="Macfadyen A."/>
        </authorList>
    </citation>
    <scope>NUCLEOTIDE SEQUENCE [LARGE SCALE GENOMIC DNA]</scope>
</reference>
<feature type="transmembrane region" description="Helical" evidence="7">
    <location>
        <begin position="534"/>
        <end position="552"/>
    </location>
</feature>
<organism evidence="8 9">
    <name type="scientific">Coccomyxa viridis</name>
    <dbReference type="NCBI Taxonomy" id="1274662"/>
    <lineage>
        <taxon>Eukaryota</taxon>
        <taxon>Viridiplantae</taxon>
        <taxon>Chlorophyta</taxon>
        <taxon>core chlorophytes</taxon>
        <taxon>Trebouxiophyceae</taxon>
        <taxon>Trebouxiophyceae incertae sedis</taxon>
        <taxon>Coccomyxaceae</taxon>
        <taxon>Coccomyxa</taxon>
    </lineage>
</organism>
<dbReference type="InterPro" id="IPR001958">
    <property type="entry name" value="Tet-R_TetA/multi-R_MdtG-like"/>
</dbReference>
<evidence type="ECO:0000256" key="5">
    <source>
        <dbReference type="ARBA" id="ARBA00023136"/>
    </source>
</evidence>
<keyword evidence="5 7" id="KW-0472">Membrane</keyword>
<proteinExistence type="predicted"/>
<dbReference type="GO" id="GO:0016020">
    <property type="term" value="C:membrane"/>
    <property type="evidence" value="ECO:0007669"/>
    <property type="project" value="UniProtKB-SubCell"/>
</dbReference>
<dbReference type="Gene3D" id="1.20.1250.20">
    <property type="entry name" value="MFS general substrate transporter like domains"/>
    <property type="match status" value="2"/>
</dbReference>
<feature type="transmembrane region" description="Helical" evidence="7">
    <location>
        <begin position="66"/>
        <end position="88"/>
    </location>
</feature>
<keyword evidence="9" id="KW-1185">Reference proteome</keyword>